<comment type="caution">
    <text evidence="1">The sequence shown here is derived from an EMBL/GenBank/DDBJ whole genome shotgun (WGS) entry which is preliminary data.</text>
</comment>
<protein>
    <submittedName>
        <fullName evidence="1">Uncharacterized protein</fullName>
    </submittedName>
</protein>
<organism evidence="1 2">
    <name type="scientific">Batillaria attramentaria</name>
    <dbReference type="NCBI Taxonomy" id="370345"/>
    <lineage>
        <taxon>Eukaryota</taxon>
        <taxon>Metazoa</taxon>
        <taxon>Spiralia</taxon>
        <taxon>Lophotrochozoa</taxon>
        <taxon>Mollusca</taxon>
        <taxon>Gastropoda</taxon>
        <taxon>Caenogastropoda</taxon>
        <taxon>Sorbeoconcha</taxon>
        <taxon>Cerithioidea</taxon>
        <taxon>Batillariidae</taxon>
        <taxon>Batillaria</taxon>
    </lineage>
</organism>
<reference evidence="1 2" key="1">
    <citation type="journal article" date="2023" name="Sci. Data">
        <title>Genome assembly of the Korean intertidal mud-creeper Batillaria attramentaria.</title>
        <authorList>
            <person name="Patra A.K."/>
            <person name="Ho P.T."/>
            <person name="Jun S."/>
            <person name="Lee S.J."/>
            <person name="Kim Y."/>
            <person name="Won Y.J."/>
        </authorList>
    </citation>
    <scope>NUCLEOTIDE SEQUENCE [LARGE SCALE GENOMIC DNA]</scope>
    <source>
        <strain evidence="1">Wonlab-2016</strain>
    </source>
</reference>
<gene>
    <name evidence="1" type="ORF">BaRGS_00038831</name>
</gene>
<accession>A0ABD0J4S0</accession>
<feature type="non-terminal residue" evidence="1">
    <location>
        <position position="54"/>
    </location>
</feature>
<sequence length="54" mass="5995">RNWGQMRGESSSLVHDLQLQGTTCIVPGLVLQNDVMVCDRGGRPYNPKPTNVQK</sequence>
<evidence type="ECO:0000313" key="2">
    <source>
        <dbReference type="Proteomes" id="UP001519460"/>
    </source>
</evidence>
<keyword evidence="2" id="KW-1185">Reference proteome</keyword>
<dbReference type="AlphaFoldDB" id="A0ABD0J4S0"/>
<dbReference type="EMBL" id="JACVVK020000646">
    <property type="protein sequence ID" value="KAK7460753.1"/>
    <property type="molecule type" value="Genomic_DNA"/>
</dbReference>
<name>A0ABD0J4S0_9CAEN</name>
<feature type="non-terminal residue" evidence="1">
    <location>
        <position position="1"/>
    </location>
</feature>
<proteinExistence type="predicted"/>
<dbReference type="Proteomes" id="UP001519460">
    <property type="component" value="Unassembled WGS sequence"/>
</dbReference>
<evidence type="ECO:0000313" key="1">
    <source>
        <dbReference type="EMBL" id="KAK7460753.1"/>
    </source>
</evidence>